<dbReference type="EMBL" id="CP062176">
    <property type="protein sequence ID" value="WXK39676.1"/>
    <property type="molecule type" value="Genomic_DNA"/>
</dbReference>
<sequence>MALSGILSGLSQNNQFTPAAQGLLAAGLGILAHNRGLTSGAPALGLGGMMGLNTYQTAQQQQMQQQWQAAQLQQHTDAAKQRHDLANRLLHEPSSNTPGSSPYQREAIAADLAFNQGKGVANLLKPDIGFIGGVAVDKNRVQPGFSVPTMAQNGQASQLMPDPNAPGGWRVQAPQGALQTYSQYRHADEWAKAGLDPMKVAGPGGHEYYVPRSAVATEGQSGALMASRNPADIQYETDTAKATAEQAKQIQSAGFNAGIKIDRYQQLGKLLKEAELSKKGFELAELVNQYGLLPTRLDKNIGNAQAAQAIANQMALELRDPSQGAGMPGALSDSDRKFLMSMVPSLQNTPEGRHQMIGMAVAVQQRHQQIATMARQWQAKGGRLDRADKNGLTFFDYLQDWSSRHPLFGHRDGDDQ</sequence>
<evidence type="ECO:0008006" key="3">
    <source>
        <dbReference type="Google" id="ProtNLM"/>
    </source>
</evidence>
<evidence type="ECO:0000313" key="1">
    <source>
        <dbReference type="EMBL" id="WXK39676.1"/>
    </source>
</evidence>
<reference evidence="1 2" key="1">
    <citation type="submission" date="2020-09" db="EMBL/GenBank/DDBJ databases">
        <title>Genome sequences of Mycetohabitans spp.</title>
        <authorList>
            <person name="Carter M.E."/>
            <person name="Carpenter S.C.D."/>
            <person name="Bogdanove A.J."/>
        </authorList>
    </citation>
    <scope>NUCLEOTIDE SEQUENCE [LARGE SCALE GENOMIC DNA]</scope>
    <source>
        <strain evidence="1 2">B12</strain>
    </source>
</reference>
<protein>
    <recommendedName>
        <fullName evidence="3">DNA pilot protein</fullName>
    </recommendedName>
</protein>
<proteinExistence type="predicted"/>
<name>A0ABZ2Q2X0_9BURK</name>
<gene>
    <name evidence="1" type="ORF">IHE29_10540</name>
</gene>
<keyword evidence="2" id="KW-1185">Reference proteome</keyword>
<evidence type="ECO:0000313" key="2">
    <source>
        <dbReference type="Proteomes" id="UP001493153"/>
    </source>
</evidence>
<accession>A0ABZ2Q2X0</accession>
<dbReference type="RefSeq" id="WP_338910717.1">
    <property type="nucleotide sequence ID" value="NZ_CP062176.1"/>
</dbReference>
<organism evidence="1 2">
    <name type="scientific">Mycetohabitans rhizoxinica</name>
    <dbReference type="NCBI Taxonomy" id="412963"/>
    <lineage>
        <taxon>Bacteria</taxon>
        <taxon>Pseudomonadati</taxon>
        <taxon>Pseudomonadota</taxon>
        <taxon>Betaproteobacteria</taxon>
        <taxon>Burkholderiales</taxon>
        <taxon>Burkholderiaceae</taxon>
        <taxon>Mycetohabitans</taxon>
    </lineage>
</organism>
<dbReference type="Proteomes" id="UP001493153">
    <property type="component" value="Chromosome"/>
</dbReference>